<dbReference type="EMBL" id="LAZR01033318">
    <property type="protein sequence ID" value="KKL48443.1"/>
    <property type="molecule type" value="Genomic_DNA"/>
</dbReference>
<evidence type="ECO:0000313" key="1">
    <source>
        <dbReference type="EMBL" id="KKL48443.1"/>
    </source>
</evidence>
<accession>A0A0F9CGK3</accession>
<proteinExistence type="predicted"/>
<gene>
    <name evidence="1" type="ORF">LCGC14_2325420</name>
</gene>
<sequence length="74" mass="8366">MHTPIQTLCKSDDYVNQELSQARILMGLKTTDLDRLADVVGLLYIHCSDKLQTITLATLDEIHLRAAYKVCLSF</sequence>
<protein>
    <submittedName>
        <fullName evidence="1">Uncharacterized protein</fullName>
    </submittedName>
</protein>
<comment type="caution">
    <text evidence="1">The sequence shown here is derived from an EMBL/GenBank/DDBJ whole genome shotgun (WGS) entry which is preliminary data.</text>
</comment>
<dbReference type="AlphaFoldDB" id="A0A0F9CGK3"/>
<reference evidence="1" key="1">
    <citation type="journal article" date="2015" name="Nature">
        <title>Complex archaea that bridge the gap between prokaryotes and eukaryotes.</title>
        <authorList>
            <person name="Spang A."/>
            <person name="Saw J.H."/>
            <person name="Jorgensen S.L."/>
            <person name="Zaremba-Niedzwiedzka K."/>
            <person name="Martijn J."/>
            <person name="Lind A.E."/>
            <person name="van Eijk R."/>
            <person name="Schleper C."/>
            <person name="Guy L."/>
            <person name="Ettema T.J."/>
        </authorList>
    </citation>
    <scope>NUCLEOTIDE SEQUENCE</scope>
</reference>
<organism evidence="1">
    <name type="scientific">marine sediment metagenome</name>
    <dbReference type="NCBI Taxonomy" id="412755"/>
    <lineage>
        <taxon>unclassified sequences</taxon>
        <taxon>metagenomes</taxon>
        <taxon>ecological metagenomes</taxon>
    </lineage>
</organism>
<name>A0A0F9CGK3_9ZZZZ</name>